<dbReference type="PANTHER" id="PTHR12890:SF0">
    <property type="entry name" value="PROTEIN-L-HISTIDINE N-PROS-METHYLTRANSFERASE"/>
    <property type="match status" value="1"/>
</dbReference>
<dbReference type="SUPFAM" id="SSF53335">
    <property type="entry name" value="S-adenosyl-L-methionine-dependent methyltransferases"/>
    <property type="match status" value="1"/>
</dbReference>
<sequence length="766" mass="86722">MPLFRRSVHLYLLERHRREMTLSGLDKSRWYRLCLNDVNVDDELWNRFIECHLDSGTQQFIDHCYYQSQCFFRSLWILIMRSILKLFLSSTSICGLLNCGRMFVFSDEQIEKFCFNTLDMQSIDGRVKRQNYGTLLDIGAGDGNVTDKLARYFHRTYVTELSRTMQNRLIERGFHLLNVDEWHKHPVGFDMISCLNVLDRCDRPLEMLSQIRQCLQHSGGHLLLAIVLPLVQYVESKRNHQPEQRLPVEGVTFEQQVQSFFHNVLVPAGFELICWTKLPYLSEGNIDLTYFWLIDAIFLLKPATFLLLSATVITAQTNSNDDTNGKKESFVILHEQQDEDEGILRREFEHLKTFLANNMPMVNVISNWISPSSRRMVFDEPAEKERSMIGRSVIDDTMNVIYNRLIDYGFHSVGISDSCRELAICNTSNYVLTQMPAFLEAYGRERLMNFPTSVFGNHDYTNAWIVGLSSAEPSFCPSLFACDNNDQPSSISVTEMPNMATVKIPIQMNQQTAYYVSNANEPQQPKPPLMLLIETSTFKDAFEDINLAEQRRHRQMGFTCGYSVGEEAGWRDGYIFGMRKGAQLSAEIGYYQGFAHAWISILEHEDTNKQRKLNALHSLLEMTRTFPRTNNLMEDDAVQKLARIRAKFKQVNALILGTSTAFFSSSFTGGGSGGGSGSAPGGGPPTASQGAATTIHGSSHHTHAPHLGGIYNRGGTSCTSQESGVGTSSFRGVSPTANNNMTTSCPHHHHHHHHQVAPPPNVEMSF</sequence>
<dbReference type="PANTHER" id="PTHR12890">
    <property type="entry name" value="DREV PROTEIN"/>
    <property type="match status" value="1"/>
</dbReference>
<comment type="caution">
    <text evidence="2">The sequence shown here is derived from an EMBL/GenBank/DDBJ whole genome shotgun (WGS) entry which is preliminary data.</text>
</comment>
<reference evidence="2 3" key="1">
    <citation type="journal article" date="2018" name="J. Allergy Clin. Immunol.">
        <title>High-quality assembly of Dermatophagoides pteronyssinus genome and transcriptome reveals a wide range of novel allergens.</title>
        <authorList>
            <person name="Liu X.Y."/>
            <person name="Yang K.Y."/>
            <person name="Wang M.Q."/>
            <person name="Kwok J.S."/>
            <person name="Zeng X."/>
            <person name="Yang Z."/>
            <person name="Xiao X.J."/>
            <person name="Lau C.P."/>
            <person name="Li Y."/>
            <person name="Huang Z.M."/>
            <person name="Ba J.G."/>
            <person name="Yim A.K."/>
            <person name="Ouyang C.Y."/>
            <person name="Ngai S.M."/>
            <person name="Chan T.F."/>
            <person name="Leung E.L."/>
            <person name="Liu L."/>
            <person name="Liu Z.G."/>
            <person name="Tsui S.K."/>
        </authorList>
    </citation>
    <scope>NUCLEOTIDE SEQUENCE [LARGE SCALE GENOMIC DNA]</scope>
    <source>
        <strain evidence="2">Derp</strain>
    </source>
</reference>
<dbReference type="CDD" id="cd02440">
    <property type="entry name" value="AdoMet_MTases"/>
    <property type="match status" value="1"/>
</dbReference>
<evidence type="ECO:0000313" key="2">
    <source>
        <dbReference type="EMBL" id="KAH9425771.1"/>
    </source>
</evidence>
<protein>
    <submittedName>
        <fullName evidence="2">Methyltransferase-like protein 9</fullName>
    </submittedName>
</protein>
<feature type="compositionally biased region" description="Gly residues" evidence="1">
    <location>
        <begin position="670"/>
        <end position="681"/>
    </location>
</feature>
<feature type="compositionally biased region" description="Pro residues" evidence="1">
    <location>
        <begin position="757"/>
        <end position="766"/>
    </location>
</feature>
<feature type="compositionally biased region" description="Low complexity" evidence="1">
    <location>
        <begin position="685"/>
        <end position="694"/>
    </location>
</feature>
<evidence type="ECO:0000313" key="3">
    <source>
        <dbReference type="Proteomes" id="UP000887458"/>
    </source>
</evidence>
<dbReference type="Gene3D" id="3.40.50.150">
    <property type="entry name" value="Vaccinia Virus protein VP39"/>
    <property type="match status" value="1"/>
</dbReference>
<gene>
    <name evidence="2" type="primary">METTL9</name>
    <name evidence="2" type="ORF">DERP_004989</name>
</gene>
<dbReference type="InterPro" id="IPR007884">
    <property type="entry name" value="METL9"/>
</dbReference>
<dbReference type="Proteomes" id="UP000887458">
    <property type="component" value="Unassembled WGS sequence"/>
</dbReference>
<dbReference type="Pfam" id="PF05219">
    <property type="entry name" value="DREV"/>
    <property type="match status" value="1"/>
</dbReference>
<dbReference type="InterPro" id="IPR029063">
    <property type="entry name" value="SAM-dependent_MTases_sf"/>
</dbReference>
<reference evidence="2 3" key="2">
    <citation type="journal article" date="2022" name="Mol. Biol. Evol.">
        <title>Comparative Genomics Reveals Insights into the Divergent Evolution of Astigmatic Mites and Household Pest Adaptations.</title>
        <authorList>
            <person name="Xiong Q."/>
            <person name="Wan A.T."/>
            <person name="Liu X."/>
            <person name="Fung C.S."/>
            <person name="Xiao X."/>
            <person name="Malainual N."/>
            <person name="Hou J."/>
            <person name="Wang L."/>
            <person name="Wang M."/>
            <person name="Yang K.Y."/>
            <person name="Cui Y."/>
            <person name="Leung E.L."/>
            <person name="Nong W."/>
            <person name="Shin S.K."/>
            <person name="Au S.W."/>
            <person name="Jeong K.Y."/>
            <person name="Chew F.T."/>
            <person name="Hui J.H."/>
            <person name="Leung T.F."/>
            <person name="Tungtrongchitr A."/>
            <person name="Zhong N."/>
            <person name="Liu Z."/>
            <person name="Tsui S.K."/>
        </authorList>
    </citation>
    <scope>NUCLEOTIDE SEQUENCE [LARGE SCALE GENOMIC DNA]</scope>
    <source>
        <strain evidence="2">Derp</strain>
    </source>
</reference>
<keyword evidence="3" id="KW-1185">Reference proteome</keyword>
<accession>A0ABQ8JU01</accession>
<organism evidence="2 3">
    <name type="scientific">Dermatophagoides pteronyssinus</name>
    <name type="common">European house dust mite</name>
    <dbReference type="NCBI Taxonomy" id="6956"/>
    <lineage>
        <taxon>Eukaryota</taxon>
        <taxon>Metazoa</taxon>
        <taxon>Ecdysozoa</taxon>
        <taxon>Arthropoda</taxon>
        <taxon>Chelicerata</taxon>
        <taxon>Arachnida</taxon>
        <taxon>Acari</taxon>
        <taxon>Acariformes</taxon>
        <taxon>Sarcoptiformes</taxon>
        <taxon>Astigmata</taxon>
        <taxon>Psoroptidia</taxon>
        <taxon>Analgoidea</taxon>
        <taxon>Pyroglyphidae</taxon>
        <taxon>Dermatophagoidinae</taxon>
        <taxon>Dermatophagoides</taxon>
    </lineage>
</organism>
<evidence type="ECO:0000256" key="1">
    <source>
        <dbReference type="SAM" id="MobiDB-lite"/>
    </source>
</evidence>
<proteinExistence type="predicted"/>
<name>A0ABQ8JU01_DERPT</name>
<dbReference type="EMBL" id="NJHN03000017">
    <property type="protein sequence ID" value="KAH9425771.1"/>
    <property type="molecule type" value="Genomic_DNA"/>
</dbReference>
<feature type="compositionally biased region" description="Polar residues" evidence="1">
    <location>
        <begin position="714"/>
        <end position="745"/>
    </location>
</feature>
<feature type="region of interest" description="Disordered" evidence="1">
    <location>
        <begin position="670"/>
        <end position="766"/>
    </location>
</feature>
<feature type="compositionally biased region" description="Basic residues" evidence="1">
    <location>
        <begin position="746"/>
        <end position="755"/>
    </location>
</feature>